<dbReference type="InterPro" id="IPR002831">
    <property type="entry name" value="Tscrpt_reg_TrmB_N"/>
</dbReference>
<dbReference type="Pfam" id="PF01978">
    <property type="entry name" value="TrmB"/>
    <property type="match status" value="1"/>
</dbReference>
<comment type="caution">
    <text evidence="3">The sequence shown here is derived from an EMBL/GenBank/DDBJ whole genome shotgun (WGS) entry which is preliminary data.</text>
</comment>
<dbReference type="Proteomes" id="UP000178347">
    <property type="component" value="Unassembled WGS sequence"/>
</dbReference>
<evidence type="ECO:0000256" key="1">
    <source>
        <dbReference type="SAM" id="Coils"/>
    </source>
</evidence>
<dbReference type="EMBL" id="MFQN01000006">
    <property type="protein sequence ID" value="OGH75572.1"/>
    <property type="molecule type" value="Genomic_DNA"/>
</dbReference>
<dbReference type="SUPFAM" id="SSF46785">
    <property type="entry name" value="Winged helix' DNA-binding domain"/>
    <property type="match status" value="1"/>
</dbReference>
<sequence>MSKDMSIELLRKIGFSDKTTQVYLALLRLGPNSVRKLAEFCDLNRGTTYDSLRWLQEHGLVSFYKKDTKQCFMAEDPVKLQHLVRSKKEELEQVDSKLDKAVLELQAVYNRGGERPVARYYEKDELNRILEDVLTTCEEDEEKMYRIYSAEGVKKYLYGNFPTFSDVRIAKGIAVKAISLGGEGELRGLDERKWLVIGLDKQNRQSKQDKHIGETYIIIYPGKTAYISLNAKSEPIGVVIENYGVFETQKIIFDNLWDKL</sequence>
<evidence type="ECO:0000259" key="2">
    <source>
        <dbReference type="Pfam" id="PF01978"/>
    </source>
</evidence>
<accession>A0A1F6MVD1</accession>
<dbReference type="PANTHER" id="PTHR34293:SF1">
    <property type="entry name" value="HTH-TYPE TRANSCRIPTIONAL REGULATOR TRMBL2"/>
    <property type="match status" value="1"/>
</dbReference>
<evidence type="ECO:0000313" key="3">
    <source>
        <dbReference type="EMBL" id="OGH75572.1"/>
    </source>
</evidence>
<gene>
    <name evidence="3" type="ORF">A3G00_00335</name>
</gene>
<dbReference type="Gene3D" id="1.10.10.10">
    <property type="entry name" value="Winged helix-like DNA-binding domain superfamily/Winged helix DNA-binding domain"/>
    <property type="match status" value="1"/>
</dbReference>
<organism evidence="3 4">
    <name type="scientific">Candidatus Magasanikbacteria bacterium RIFCSPLOWO2_12_FULL_43_12</name>
    <dbReference type="NCBI Taxonomy" id="1798692"/>
    <lineage>
        <taxon>Bacteria</taxon>
        <taxon>Candidatus Magasanikiibacteriota</taxon>
    </lineage>
</organism>
<protein>
    <recommendedName>
        <fullName evidence="2">Transcription regulator TrmB N-terminal domain-containing protein</fullName>
    </recommendedName>
</protein>
<name>A0A1F6MVD1_9BACT</name>
<feature type="coiled-coil region" evidence="1">
    <location>
        <begin position="84"/>
        <end position="143"/>
    </location>
</feature>
<evidence type="ECO:0000313" key="4">
    <source>
        <dbReference type="Proteomes" id="UP000178347"/>
    </source>
</evidence>
<feature type="domain" description="Transcription regulator TrmB N-terminal" evidence="2">
    <location>
        <begin position="10"/>
        <end position="74"/>
    </location>
</feature>
<dbReference type="CDD" id="cd00090">
    <property type="entry name" value="HTH_ARSR"/>
    <property type="match status" value="1"/>
</dbReference>
<dbReference type="PANTHER" id="PTHR34293">
    <property type="entry name" value="HTH-TYPE TRANSCRIPTIONAL REGULATOR TRMBL2"/>
    <property type="match status" value="1"/>
</dbReference>
<dbReference type="AlphaFoldDB" id="A0A1F6MVD1"/>
<dbReference type="InterPro" id="IPR051797">
    <property type="entry name" value="TrmB-like"/>
</dbReference>
<dbReference type="InterPro" id="IPR036390">
    <property type="entry name" value="WH_DNA-bd_sf"/>
</dbReference>
<dbReference type="InterPro" id="IPR036388">
    <property type="entry name" value="WH-like_DNA-bd_sf"/>
</dbReference>
<keyword evidence="1" id="KW-0175">Coiled coil</keyword>
<dbReference type="InterPro" id="IPR011991">
    <property type="entry name" value="ArsR-like_HTH"/>
</dbReference>
<dbReference type="STRING" id="1798692.A3G00_00335"/>
<reference evidence="3 4" key="1">
    <citation type="journal article" date="2016" name="Nat. Commun.">
        <title>Thousands of microbial genomes shed light on interconnected biogeochemical processes in an aquifer system.</title>
        <authorList>
            <person name="Anantharaman K."/>
            <person name="Brown C.T."/>
            <person name="Hug L.A."/>
            <person name="Sharon I."/>
            <person name="Castelle C.J."/>
            <person name="Probst A.J."/>
            <person name="Thomas B.C."/>
            <person name="Singh A."/>
            <person name="Wilkins M.J."/>
            <person name="Karaoz U."/>
            <person name="Brodie E.L."/>
            <person name="Williams K.H."/>
            <person name="Hubbard S.S."/>
            <person name="Banfield J.F."/>
        </authorList>
    </citation>
    <scope>NUCLEOTIDE SEQUENCE [LARGE SCALE GENOMIC DNA]</scope>
</reference>
<proteinExistence type="predicted"/>